<comment type="function">
    <text evidence="14">Component of the F(0) channel, it forms part of the peripheral stalk, linking F(1) to F(0).</text>
</comment>
<keyword evidence="3 14" id="KW-0813">Transport</keyword>
<dbReference type="GO" id="GO:0045259">
    <property type="term" value="C:proton-transporting ATP synthase complex"/>
    <property type="evidence" value="ECO:0007669"/>
    <property type="project" value="UniProtKB-KW"/>
</dbReference>
<keyword evidence="7 14" id="KW-0375">Hydrogen ion transport</keyword>
<evidence type="ECO:0000256" key="16">
    <source>
        <dbReference type="SAM" id="Coils"/>
    </source>
</evidence>
<dbReference type="InterPro" id="IPR002146">
    <property type="entry name" value="ATP_synth_b/b'su_bac/chlpt"/>
</dbReference>
<dbReference type="HAMAP" id="MF_01398">
    <property type="entry name" value="ATP_synth_b_bprime"/>
    <property type="match status" value="1"/>
</dbReference>
<keyword evidence="10 14" id="KW-0472">Membrane</keyword>
<dbReference type="NCBIfam" id="NF004412">
    <property type="entry name" value="PRK05759.1-3"/>
    <property type="match status" value="1"/>
</dbReference>
<dbReference type="PANTHER" id="PTHR33445:SF1">
    <property type="entry name" value="ATP SYNTHASE SUBUNIT B"/>
    <property type="match status" value="1"/>
</dbReference>
<protein>
    <recommendedName>
        <fullName evidence="14">ATP synthase subunit b</fullName>
    </recommendedName>
    <alternativeName>
        <fullName evidence="14">ATP synthase F(0) sector subunit b</fullName>
    </alternativeName>
    <alternativeName>
        <fullName evidence="14">ATPase subunit I</fullName>
    </alternativeName>
    <alternativeName>
        <fullName evidence="14">F-type ATPase subunit b</fullName>
        <shortName evidence="14">F-ATPase subunit b</shortName>
    </alternativeName>
</protein>
<dbReference type="Gene3D" id="1.20.5.620">
    <property type="entry name" value="F1F0 ATP synthase subunit B, membrane domain"/>
    <property type="match status" value="1"/>
</dbReference>
<dbReference type="GO" id="GO:0005886">
    <property type="term" value="C:plasma membrane"/>
    <property type="evidence" value="ECO:0007669"/>
    <property type="project" value="UniProtKB-SubCell"/>
</dbReference>
<evidence type="ECO:0000256" key="9">
    <source>
        <dbReference type="ARBA" id="ARBA00023065"/>
    </source>
</evidence>
<evidence type="ECO:0000256" key="7">
    <source>
        <dbReference type="ARBA" id="ARBA00022781"/>
    </source>
</evidence>
<keyword evidence="8 14" id="KW-1133">Transmembrane helix</keyword>
<dbReference type="GO" id="GO:0046933">
    <property type="term" value="F:proton-transporting ATP synthase activity, rotational mechanism"/>
    <property type="evidence" value="ECO:0007669"/>
    <property type="project" value="UniProtKB-UniRule"/>
</dbReference>
<gene>
    <name evidence="14 17" type="primary">atpF</name>
    <name evidence="17" type="ORF">GCM10011492_01370</name>
</gene>
<name>A0A916STB0_9MICO</name>
<keyword evidence="11 14" id="KW-0066">ATP synthesis</keyword>
<dbReference type="InterPro" id="IPR028987">
    <property type="entry name" value="ATP_synth_B-like_membr_sf"/>
</dbReference>
<evidence type="ECO:0000256" key="8">
    <source>
        <dbReference type="ARBA" id="ARBA00022989"/>
    </source>
</evidence>
<reference evidence="17" key="2">
    <citation type="submission" date="2020-09" db="EMBL/GenBank/DDBJ databases">
        <authorList>
            <person name="Sun Q."/>
            <person name="Zhou Y."/>
        </authorList>
    </citation>
    <scope>NUCLEOTIDE SEQUENCE</scope>
    <source>
        <strain evidence="17">CGMCC 1.15085</strain>
    </source>
</reference>
<dbReference type="Proteomes" id="UP000636793">
    <property type="component" value="Unassembled WGS sequence"/>
</dbReference>
<evidence type="ECO:0000256" key="1">
    <source>
        <dbReference type="ARBA" id="ARBA00004162"/>
    </source>
</evidence>
<keyword evidence="16" id="KW-0175">Coiled coil</keyword>
<dbReference type="PANTHER" id="PTHR33445">
    <property type="entry name" value="ATP SYNTHASE SUBUNIT B', CHLOROPLASTIC"/>
    <property type="match status" value="1"/>
</dbReference>
<dbReference type="CDD" id="cd06503">
    <property type="entry name" value="ATP-synt_Fo_b"/>
    <property type="match status" value="1"/>
</dbReference>
<comment type="function">
    <text evidence="12 14">F(1)F(0) ATP synthase produces ATP from ADP in the presence of a proton or sodium gradient. F-type ATPases consist of two structural domains, F(1) containing the extramembraneous catalytic core and F(0) containing the membrane proton channel, linked together by a central stalk and a peripheral stalk. During catalysis, ATP synthesis in the catalytic domain of F(1) is coupled via a rotary mechanism of the central stalk subunits to proton translocation.</text>
</comment>
<dbReference type="AlphaFoldDB" id="A0A916STB0"/>
<sequence>MHSVAVAGLAASSDHDVAERAPILPQWSELIFGLVVFAGILFVIWKYVVPKLEQAYQERTAAIEGGMEQAAEVQKQAEEAKSQYEAQLADARAEAARIREEARTQGTQIVSEMRAQANAESERIIESAHKQTEAERQQAQVELRSHVGRLSTDLAGKIVGESLQDETRQRGIVERFLADLESGDVKPEKVGTTPSEGA</sequence>
<dbReference type="EMBL" id="BMHI01000001">
    <property type="protein sequence ID" value="GGB15414.1"/>
    <property type="molecule type" value="Genomic_DNA"/>
</dbReference>
<keyword evidence="9 14" id="KW-0406">Ion transport</keyword>
<evidence type="ECO:0000313" key="18">
    <source>
        <dbReference type="Proteomes" id="UP000636793"/>
    </source>
</evidence>
<evidence type="ECO:0000256" key="4">
    <source>
        <dbReference type="ARBA" id="ARBA00022475"/>
    </source>
</evidence>
<keyword evidence="6 14" id="KW-0812">Transmembrane</keyword>
<evidence type="ECO:0000256" key="12">
    <source>
        <dbReference type="ARBA" id="ARBA00025198"/>
    </source>
</evidence>
<dbReference type="RefSeq" id="WP_188835066.1">
    <property type="nucleotide sequence ID" value="NZ_BMHI01000001.1"/>
</dbReference>
<organism evidence="17 18">
    <name type="scientific">Flexivirga endophytica</name>
    <dbReference type="NCBI Taxonomy" id="1849103"/>
    <lineage>
        <taxon>Bacteria</taxon>
        <taxon>Bacillati</taxon>
        <taxon>Actinomycetota</taxon>
        <taxon>Actinomycetes</taxon>
        <taxon>Micrococcales</taxon>
        <taxon>Dermacoccaceae</taxon>
        <taxon>Flexivirga</taxon>
    </lineage>
</organism>
<evidence type="ECO:0000256" key="2">
    <source>
        <dbReference type="ARBA" id="ARBA00005513"/>
    </source>
</evidence>
<evidence type="ECO:0000256" key="6">
    <source>
        <dbReference type="ARBA" id="ARBA00022692"/>
    </source>
</evidence>
<keyword evidence="18" id="KW-1185">Reference proteome</keyword>
<keyword evidence="5 14" id="KW-0138">CF(0)</keyword>
<evidence type="ECO:0000256" key="14">
    <source>
        <dbReference type="HAMAP-Rule" id="MF_01398"/>
    </source>
</evidence>
<comment type="similarity">
    <text evidence="2 14 15">Belongs to the ATPase B chain family.</text>
</comment>
<evidence type="ECO:0000256" key="3">
    <source>
        <dbReference type="ARBA" id="ARBA00022448"/>
    </source>
</evidence>
<dbReference type="GO" id="GO:0046961">
    <property type="term" value="F:proton-transporting ATPase activity, rotational mechanism"/>
    <property type="evidence" value="ECO:0007669"/>
    <property type="project" value="TreeGrafter"/>
</dbReference>
<evidence type="ECO:0000256" key="15">
    <source>
        <dbReference type="RuleBase" id="RU003848"/>
    </source>
</evidence>
<dbReference type="NCBIfam" id="TIGR01144">
    <property type="entry name" value="ATP_synt_b"/>
    <property type="match status" value="1"/>
</dbReference>
<evidence type="ECO:0000256" key="10">
    <source>
        <dbReference type="ARBA" id="ARBA00023136"/>
    </source>
</evidence>
<feature type="transmembrane region" description="Helical" evidence="14">
    <location>
        <begin position="30"/>
        <end position="49"/>
    </location>
</feature>
<keyword evidence="4 14" id="KW-1003">Cell membrane</keyword>
<proteinExistence type="inferred from homology"/>
<reference evidence="17" key="1">
    <citation type="journal article" date="2014" name="Int. J. Syst. Evol. Microbiol.">
        <title>Complete genome sequence of Corynebacterium casei LMG S-19264T (=DSM 44701T), isolated from a smear-ripened cheese.</title>
        <authorList>
            <consortium name="US DOE Joint Genome Institute (JGI-PGF)"/>
            <person name="Walter F."/>
            <person name="Albersmeier A."/>
            <person name="Kalinowski J."/>
            <person name="Ruckert C."/>
        </authorList>
    </citation>
    <scope>NUCLEOTIDE SEQUENCE</scope>
    <source>
        <strain evidence="17">CGMCC 1.15085</strain>
    </source>
</reference>
<dbReference type="Pfam" id="PF00430">
    <property type="entry name" value="ATP-synt_B"/>
    <property type="match status" value="1"/>
</dbReference>
<comment type="caution">
    <text evidence="17">The sequence shown here is derived from an EMBL/GenBank/DDBJ whole genome shotgun (WGS) entry which is preliminary data.</text>
</comment>
<comment type="subcellular location">
    <subcellularLocation>
        <location evidence="1 14">Cell membrane</location>
        <topology evidence="1 14">Single-pass membrane protein</topology>
    </subcellularLocation>
</comment>
<dbReference type="InterPro" id="IPR050059">
    <property type="entry name" value="ATP_synthase_B_chain"/>
</dbReference>
<dbReference type="SUPFAM" id="SSF81573">
    <property type="entry name" value="F1F0 ATP synthase subunit B, membrane domain"/>
    <property type="match status" value="1"/>
</dbReference>
<accession>A0A916STB0</accession>
<comment type="subunit">
    <text evidence="13 14">F-type ATPases have 2 components, F(1) - the catalytic core - and F(0) - the membrane proton channel. F(1) has five subunits: alpha(3), beta(3), gamma(1), delta(1), epsilon(1). F(0) has three main subunits: a(1), b(2) and c(10-14). The alpha and beta chains form an alternating ring which encloses part of the gamma chain. F(1) is attached to F(0) by a central stalk formed by the gamma and epsilon chains, while a peripheral stalk is formed by the delta and b chains.</text>
</comment>
<evidence type="ECO:0000313" key="17">
    <source>
        <dbReference type="EMBL" id="GGB15414.1"/>
    </source>
</evidence>
<dbReference type="InterPro" id="IPR005864">
    <property type="entry name" value="ATP_synth_F0_bsu_bac"/>
</dbReference>
<evidence type="ECO:0000256" key="5">
    <source>
        <dbReference type="ARBA" id="ARBA00022547"/>
    </source>
</evidence>
<feature type="coiled-coil region" evidence="16">
    <location>
        <begin position="63"/>
        <end position="101"/>
    </location>
</feature>
<evidence type="ECO:0000256" key="13">
    <source>
        <dbReference type="ARBA" id="ARBA00025830"/>
    </source>
</evidence>
<evidence type="ECO:0000256" key="11">
    <source>
        <dbReference type="ARBA" id="ARBA00023310"/>
    </source>
</evidence>